<protein>
    <submittedName>
        <fullName evidence="3">Uncharacterized protein</fullName>
    </submittedName>
</protein>
<feature type="region of interest" description="Disordered" evidence="2">
    <location>
        <begin position="441"/>
        <end position="484"/>
    </location>
</feature>
<feature type="compositionally biased region" description="Basic and acidic residues" evidence="2">
    <location>
        <begin position="594"/>
        <end position="604"/>
    </location>
</feature>
<organism evidence="3 4">
    <name type="scientific">Phaseolus coccineus</name>
    <name type="common">Scarlet runner bean</name>
    <name type="synonym">Phaseolus multiflorus</name>
    <dbReference type="NCBI Taxonomy" id="3886"/>
    <lineage>
        <taxon>Eukaryota</taxon>
        <taxon>Viridiplantae</taxon>
        <taxon>Streptophyta</taxon>
        <taxon>Embryophyta</taxon>
        <taxon>Tracheophyta</taxon>
        <taxon>Spermatophyta</taxon>
        <taxon>Magnoliopsida</taxon>
        <taxon>eudicotyledons</taxon>
        <taxon>Gunneridae</taxon>
        <taxon>Pentapetalae</taxon>
        <taxon>rosids</taxon>
        <taxon>fabids</taxon>
        <taxon>Fabales</taxon>
        <taxon>Fabaceae</taxon>
        <taxon>Papilionoideae</taxon>
        <taxon>50 kb inversion clade</taxon>
        <taxon>NPAAA clade</taxon>
        <taxon>indigoferoid/millettioid clade</taxon>
        <taxon>Phaseoleae</taxon>
        <taxon>Phaseolus</taxon>
    </lineage>
</organism>
<feature type="region of interest" description="Disordered" evidence="2">
    <location>
        <begin position="497"/>
        <end position="604"/>
    </location>
</feature>
<evidence type="ECO:0000256" key="2">
    <source>
        <dbReference type="SAM" id="MobiDB-lite"/>
    </source>
</evidence>
<feature type="compositionally biased region" description="Basic and acidic residues" evidence="2">
    <location>
        <begin position="508"/>
        <end position="521"/>
    </location>
</feature>
<dbReference type="EMBL" id="JAYMYR010000002">
    <property type="protein sequence ID" value="KAK7379489.1"/>
    <property type="molecule type" value="Genomic_DNA"/>
</dbReference>
<evidence type="ECO:0000313" key="3">
    <source>
        <dbReference type="EMBL" id="KAK7379489.1"/>
    </source>
</evidence>
<reference evidence="3 4" key="1">
    <citation type="submission" date="2024-01" db="EMBL/GenBank/DDBJ databases">
        <title>The genomes of 5 underutilized Papilionoideae crops provide insights into root nodulation and disease resistanc.</title>
        <authorList>
            <person name="Jiang F."/>
        </authorList>
    </citation>
    <scope>NUCLEOTIDE SEQUENCE [LARGE SCALE GENOMIC DNA]</scope>
    <source>
        <strain evidence="3">JINMINGXINNONG_FW02</strain>
        <tissue evidence="3">Leaves</tissue>
    </source>
</reference>
<dbReference type="PANTHER" id="PTHR35164:SF9">
    <property type="entry name" value="EXPRESSED PROTEIN"/>
    <property type="match status" value="1"/>
</dbReference>
<name>A0AAN9RP34_PHACN</name>
<gene>
    <name evidence="3" type="ORF">VNO80_04951</name>
</gene>
<proteinExistence type="predicted"/>
<keyword evidence="1" id="KW-0175">Coiled coil</keyword>
<dbReference type="AlphaFoldDB" id="A0AAN9RP34"/>
<feature type="compositionally biased region" description="Basic and acidic residues" evidence="2">
    <location>
        <begin position="541"/>
        <end position="569"/>
    </location>
</feature>
<sequence length="604" mass="70712">MQQQYYMKQYDKKMKQTGKQMRKVEQERDQAFDELRHMKRIAKETNVMIDETLTNKRSNSESHLLENQKSVKESSNNKLSEKDVLLDNMRNEMDNLRSSEDNAMILLSDYKRRIQELEIELNKTKESEANLFDTLVMQTKQLEQNKILLEESKLEITSLEEKIMTEQLSACQTFKIPEIENNFPSMETGDRMKVEAELEKEMFNSEELSEKVKIMLEELITLKSELKLATEAEENSKKAMDDLAFALKEVATEANQVKAKLTLSQVELEHTKEDAERWRLMLGTTEERYKEILEVTRKEADKNKNTVERLRSEAEESLLAWNVKEIELVNCIKRAEEERLHAKQESTDALEALKEVENKIKVSKEENQKLRDILKQALNEANVAKEGAEIAKAENARLQDSINLLVHENEMLKIHEVASFENIKELKRMLSESSIKDLKNEDIEKLSGKESGKEDNNNKESGRRARTHNNYSMDHREHKESKSLNKTFSLNLKEMITPHSHKQQHNKTANEELNKDTKDSKDTDDDTLRGSIFDEIDSSDSESRQDMDIPDDFDHLDESHFDDPEGDRNSRKRRALLRRFGNLIRRRGYHNHRKEPSNEEHLQT</sequence>
<feature type="region of interest" description="Disordered" evidence="2">
    <location>
        <begin position="58"/>
        <end position="79"/>
    </location>
</feature>
<feature type="compositionally biased region" description="Basic and acidic residues" evidence="2">
    <location>
        <begin position="441"/>
        <end position="463"/>
    </location>
</feature>
<dbReference type="Proteomes" id="UP001374584">
    <property type="component" value="Unassembled WGS sequence"/>
</dbReference>
<dbReference type="PANTHER" id="PTHR35164">
    <property type="entry name" value="EXPRESSED PROTEIN"/>
    <property type="match status" value="1"/>
</dbReference>
<evidence type="ECO:0000313" key="4">
    <source>
        <dbReference type="Proteomes" id="UP001374584"/>
    </source>
</evidence>
<comment type="caution">
    <text evidence="3">The sequence shown here is derived from an EMBL/GenBank/DDBJ whole genome shotgun (WGS) entry which is preliminary data.</text>
</comment>
<feature type="coiled-coil region" evidence="1">
    <location>
        <begin position="79"/>
        <end position="169"/>
    </location>
</feature>
<feature type="coiled-coil region" evidence="1">
    <location>
        <begin position="205"/>
        <end position="249"/>
    </location>
</feature>
<keyword evidence="4" id="KW-1185">Reference proteome</keyword>
<feature type="compositionally biased region" description="Basic residues" evidence="2">
    <location>
        <begin position="584"/>
        <end position="593"/>
    </location>
</feature>
<feature type="coiled-coil region" evidence="1">
    <location>
        <begin position="293"/>
        <end position="408"/>
    </location>
</feature>
<feature type="compositionally biased region" description="Basic and acidic residues" evidence="2">
    <location>
        <begin position="58"/>
        <end position="72"/>
    </location>
</feature>
<feature type="coiled-coil region" evidence="1">
    <location>
        <begin position="7"/>
        <end position="41"/>
    </location>
</feature>
<feature type="compositionally biased region" description="Basic and acidic residues" evidence="2">
    <location>
        <begin position="473"/>
        <end position="483"/>
    </location>
</feature>
<evidence type="ECO:0000256" key="1">
    <source>
        <dbReference type="SAM" id="Coils"/>
    </source>
</evidence>
<accession>A0AAN9RP34</accession>